<dbReference type="EMBL" id="LFZW01000001">
    <property type="protein sequence ID" value="KMY51629.1"/>
    <property type="molecule type" value="Genomic_DNA"/>
</dbReference>
<dbReference type="Proteomes" id="UP000037146">
    <property type="component" value="Unassembled WGS sequence"/>
</dbReference>
<proteinExistence type="predicted"/>
<protein>
    <recommendedName>
        <fullName evidence="4">Membrane-anchored protein</fullName>
    </recommendedName>
</protein>
<organism evidence="2 3">
    <name type="scientific">Peribacillus loiseleuriae</name>
    <dbReference type="NCBI Taxonomy" id="1679170"/>
    <lineage>
        <taxon>Bacteria</taxon>
        <taxon>Bacillati</taxon>
        <taxon>Bacillota</taxon>
        <taxon>Bacilli</taxon>
        <taxon>Bacillales</taxon>
        <taxon>Bacillaceae</taxon>
        <taxon>Peribacillus</taxon>
    </lineage>
</organism>
<evidence type="ECO:0000256" key="1">
    <source>
        <dbReference type="SAM" id="Phobius"/>
    </source>
</evidence>
<keyword evidence="1" id="KW-0812">Transmembrane</keyword>
<sequence length="179" mass="20269">MKSKPLFQPLIIFSIPVLILIIMATPPVLTILTGKEIKIQTAPVDPTDLFRGSYVDLQYEIESVKLSQLDDSIISDFKRAYIYDYKKVYVRLKQDSDGLYKVDFVTKEKPSHGIYLKGKLEIPYDLKNAATIQVKYGLDNYYAPEEMAKEIETKASVKPAVALIKVKNGHAVLTKIIVE</sequence>
<name>A0A0K9GY29_9BACI</name>
<keyword evidence="1" id="KW-0472">Membrane</keyword>
<reference evidence="3" key="1">
    <citation type="submission" date="2015-07" db="EMBL/GenBank/DDBJ databases">
        <title>Genome sequencing project for genomic taxonomy and phylogenomics of Bacillus-like bacteria.</title>
        <authorList>
            <person name="Liu B."/>
            <person name="Wang J."/>
            <person name="Zhu Y."/>
            <person name="Liu G."/>
            <person name="Chen Q."/>
            <person name="Chen Z."/>
            <person name="Lan J."/>
            <person name="Che J."/>
            <person name="Ge C."/>
            <person name="Shi H."/>
            <person name="Pan Z."/>
            <person name="Liu X."/>
        </authorList>
    </citation>
    <scope>NUCLEOTIDE SEQUENCE [LARGE SCALE GENOMIC DNA]</scope>
    <source>
        <strain evidence="3">FJAT-27997</strain>
    </source>
</reference>
<dbReference type="RefSeq" id="WP_049682981.1">
    <property type="nucleotide sequence ID" value="NZ_LFZW01000001.1"/>
</dbReference>
<gene>
    <name evidence="2" type="ORF">AC625_20605</name>
</gene>
<dbReference type="InterPro" id="IPR025833">
    <property type="entry name" value="GDYXXLXY"/>
</dbReference>
<keyword evidence="1" id="KW-1133">Transmembrane helix</keyword>
<dbReference type="OrthoDB" id="4868247at2"/>
<dbReference type="PATRIC" id="fig|1679170.3.peg.4651"/>
<evidence type="ECO:0000313" key="3">
    <source>
        <dbReference type="Proteomes" id="UP000037146"/>
    </source>
</evidence>
<comment type="caution">
    <text evidence="2">The sequence shown here is derived from an EMBL/GenBank/DDBJ whole genome shotgun (WGS) entry which is preliminary data.</text>
</comment>
<feature type="transmembrane region" description="Helical" evidence="1">
    <location>
        <begin position="6"/>
        <end position="32"/>
    </location>
</feature>
<keyword evidence="3" id="KW-1185">Reference proteome</keyword>
<dbReference type="AlphaFoldDB" id="A0A0K9GY29"/>
<evidence type="ECO:0000313" key="2">
    <source>
        <dbReference type="EMBL" id="KMY51629.1"/>
    </source>
</evidence>
<accession>A0A0K9GY29</accession>
<evidence type="ECO:0008006" key="4">
    <source>
        <dbReference type="Google" id="ProtNLM"/>
    </source>
</evidence>
<dbReference type="Pfam" id="PF14345">
    <property type="entry name" value="GDYXXLXY"/>
    <property type="match status" value="1"/>
</dbReference>